<evidence type="ECO:0000313" key="3">
    <source>
        <dbReference type="Proteomes" id="UP000822688"/>
    </source>
</evidence>
<dbReference type="AlphaFoldDB" id="A0A8T0GZM6"/>
<feature type="transmembrane region" description="Helical" evidence="1">
    <location>
        <begin position="72"/>
        <end position="100"/>
    </location>
</feature>
<accession>A0A8T0GZM6</accession>
<keyword evidence="1" id="KW-0812">Transmembrane</keyword>
<keyword evidence="3" id="KW-1185">Reference proteome</keyword>
<reference evidence="2" key="1">
    <citation type="submission" date="2020-06" db="EMBL/GenBank/DDBJ databases">
        <title>WGS assembly of Ceratodon purpureus strain R40.</title>
        <authorList>
            <person name="Carey S.B."/>
            <person name="Jenkins J."/>
            <person name="Shu S."/>
            <person name="Lovell J.T."/>
            <person name="Sreedasyam A."/>
            <person name="Maumus F."/>
            <person name="Tiley G.P."/>
            <person name="Fernandez-Pozo N."/>
            <person name="Barry K."/>
            <person name="Chen C."/>
            <person name="Wang M."/>
            <person name="Lipzen A."/>
            <person name="Daum C."/>
            <person name="Saski C.A."/>
            <person name="Payton A.C."/>
            <person name="Mcbreen J.C."/>
            <person name="Conrad R.E."/>
            <person name="Kollar L.M."/>
            <person name="Olsson S."/>
            <person name="Huttunen S."/>
            <person name="Landis J.B."/>
            <person name="Wickett N.J."/>
            <person name="Johnson M.G."/>
            <person name="Rensing S.A."/>
            <person name="Grimwood J."/>
            <person name="Schmutz J."/>
            <person name="Mcdaniel S.F."/>
        </authorList>
    </citation>
    <scope>NUCLEOTIDE SEQUENCE</scope>
    <source>
        <strain evidence="2">R40</strain>
    </source>
</reference>
<gene>
    <name evidence="2" type="ORF">KC19_8G179600</name>
</gene>
<organism evidence="2 3">
    <name type="scientific">Ceratodon purpureus</name>
    <name type="common">Fire moss</name>
    <name type="synonym">Dicranum purpureum</name>
    <dbReference type="NCBI Taxonomy" id="3225"/>
    <lineage>
        <taxon>Eukaryota</taxon>
        <taxon>Viridiplantae</taxon>
        <taxon>Streptophyta</taxon>
        <taxon>Embryophyta</taxon>
        <taxon>Bryophyta</taxon>
        <taxon>Bryophytina</taxon>
        <taxon>Bryopsida</taxon>
        <taxon>Dicranidae</taxon>
        <taxon>Pseudoditrichales</taxon>
        <taxon>Ditrichaceae</taxon>
        <taxon>Ceratodon</taxon>
    </lineage>
</organism>
<sequence length="103" mass="11889">MQPILLARNCEEKCAWDARKTNAYDIPPVVLPNSGDKKCIISKLFLFITRYRHYPFLGNYLLKYRKRDFSPVYNLVTLLLSVLTGRSLGNVMFLSVPYAFGHS</sequence>
<proteinExistence type="predicted"/>
<comment type="caution">
    <text evidence="2">The sequence shown here is derived from an EMBL/GenBank/DDBJ whole genome shotgun (WGS) entry which is preliminary data.</text>
</comment>
<dbReference type="Proteomes" id="UP000822688">
    <property type="component" value="Chromosome 8"/>
</dbReference>
<evidence type="ECO:0000256" key="1">
    <source>
        <dbReference type="SAM" id="Phobius"/>
    </source>
</evidence>
<keyword evidence="1" id="KW-0472">Membrane</keyword>
<protein>
    <submittedName>
        <fullName evidence="2">Uncharacterized protein</fullName>
    </submittedName>
</protein>
<name>A0A8T0GZM6_CERPU</name>
<evidence type="ECO:0000313" key="2">
    <source>
        <dbReference type="EMBL" id="KAG0565291.1"/>
    </source>
</evidence>
<keyword evidence="1" id="KW-1133">Transmembrane helix</keyword>
<dbReference type="EMBL" id="CM026429">
    <property type="protein sequence ID" value="KAG0565291.1"/>
    <property type="molecule type" value="Genomic_DNA"/>
</dbReference>